<sequence>MCRLSKRVAKHRKCGDGGLNFTDNTDNRYNYATFHIDLTAHTALLQQDCLFLEKNAANKRGAKLLCRVSWLPKEKMNVIRSTWSFQSKLINCDGLQELYISANGMTLKIGAGSVRIGYVALAGNACQATVPIYRFANGNKGNLYLTALAATQSLLSTAGKDPIFYVWPKGPCNVLEFPAADCRDIGCTPCQPCRATDELDFLLS</sequence>
<evidence type="ECO:0000313" key="1">
    <source>
        <dbReference type="EMBL" id="CAJ0580452.1"/>
    </source>
</evidence>
<evidence type="ECO:0000313" key="2">
    <source>
        <dbReference type="Proteomes" id="UP001177023"/>
    </source>
</evidence>
<name>A0AA36D5Z8_9BILA</name>
<reference evidence="1" key="1">
    <citation type="submission" date="2023-06" db="EMBL/GenBank/DDBJ databases">
        <authorList>
            <person name="Delattre M."/>
        </authorList>
    </citation>
    <scope>NUCLEOTIDE SEQUENCE</scope>
    <source>
        <strain evidence="1">AF72</strain>
    </source>
</reference>
<proteinExistence type="predicted"/>
<dbReference type="AlphaFoldDB" id="A0AA36D5Z8"/>
<feature type="non-terminal residue" evidence="1">
    <location>
        <position position="204"/>
    </location>
</feature>
<comment type="caution">
    <text evidence="1">The sequence shown here is derived from an EMBL/GenBank/DDBJ whole genome shotgun (WGS) entry which is preliminary data.</text>
</comment>
<organism evidence="1 2">
    <name type="scientific">Mesorhabditis spiculigera</name>
    <dbReference type="NCBI Taxonomy" id="96644"/>
    <lineage>
        <taxon>Eukaryota</taxon>
        <taxon>Metazoa</taxon>
        <taxon>Ecdysozoa</taxon>
        <taxon>Nematoda</taxon>
        <taxon>Chromadorea</taxon>
        <taxon>Rhabditida</taxon>
        <taxon>Rhabditina</taxon>
        <taxon>Rhabditomorpha</taxon>
        <taxon>Rhabditoidea</taxon>
        <taxon>Rhabditidae</taxon>
        <taxon>Mesorhabditinae</taxon>
        <taxon>Mesorhabditis</taxon>
    </lineage>
</organism>
<dbReference type="EMBL" id="CATQJA010002659">
    <property type="protein sequence ID" value="CAJ0580452.1"/>
    <property type="molecule type" value="Genomic_DNA"/>
</dbReference>
<keyword evidence="2" id="KW-1185">Reference proteome</keyword>
<accession>A0AA36D5Z8</accession>
<dbReference type="Proteomes" id="UP001177023">
    <property type="component" value="Unassembled WGS sequence"/>
</dbReference>
<gene>
    <name evidence="1" type="ORF">MSPICULIGERA_LOCUS18650</name>
</gene>
<protein>
    <submittedName>
        <fullName evidence="1">Uncharacterized protein</fullName>
    </submittedName>
</protein>